<name>A0AAE4Y9G2_9RHOB</name>
<keyword evidence="1" id="KW-0472">Membrane</keyword>
<protein>
    <submittedName>
        <fullName evidence="2">Uncharacterized protein</fullName>
    </submittedName>
</protein>
<keyword evidence="3" id="KW-1185">Reference proteome</keyword>
<evidence type="ECO:0000313" key="2">
    <source>
        <dbReference type="EMBL" id="NBZ86189.1"/>
    </source>
</evidence>
<keyword evidence="1" id="KW-1133">Transmembrane helix</keyword>
<dbReference type="AlphaFoldDB" id="A0AAE4Y9G2"/>
<evidence type="ECO:0000313" key="3">
    <source>
        <dbReference type="Proteomes" id="UP001193501"/>
    </source>
</evidence>
<keyword evidence="1" id="KW-0812">Transmembrane</keyword>
<evidence type="ECO:0000256" key="1">
    <source>
        <dbReference type="SAM" id="Phobius"/>
    </source>
</evidence>
<proteinExistence type="predicted"/>
<dbReference type="RefSeq" id="WP_168772984.1">
    <property type="nucleotide sequence ID" value="NZ_JAABNR010000001.1"/>
</dbReference>
<sequence>MRHSPSPLSRQPNSRARAHTLARALPAPSFWLADALILGLILALIRLL</sequence>
<reference evidence="2" key="1">
    <citation type="submission" date="2020-01" db="EMBL/GenBank/DDBJ databases">
        <authorList>
            <person name="Chen W.-M."/>
        </authorList>
    </citation>
    <scope>NUCLEOTIDE SEQUENCE</scope>
    <source>
        <strain evidence="2">CYK-10</strain>
    </source>
</reference>
<organism evidence="2 3">
    <name type="scientific">Stagnihabitans tardus</name>
    <dbReference type="NCBI Taxonomy" id="2699202"/>
    <lineage>
        <taxon>Bacteria</taxon>
        <taxon>Pseudomonadati</taxon>
        <taxon>Pseudomonadota</taxon>
        <taxon>Alphaproteobacteria</taxon>
        <taxon>Rhodobacterales</taxon>
        <taxon>Paracoccaceae</taxon>
        <taxon>Stagnihabitans</taxon>
    </lineage>
</organism>
<dbReference type="Proteomes" id="UP001193501">
    <property type="component" value="Unassembled WGS sequence"/>
</dbReference>
<dbReference type="EMBL" id="JAABNR010000001">
    <property type="protein sequence ID" value="NBZ86189.1"/>
    <property type="molecule type" value="Genomic_DNA"/>
</dbReference>
<gene>
    <name evidence="2" type="ORF">GV832_01230</name>
</gene>
<accession>A0AAE4Y9G2</accession>
<comment type="caution">
    <text evidence="2">The sequence shown here is derived from an EMBL/GenBank/DDBJ whole genome shotgun (WGS) entry which is preliminary data.</text>
</comment>
<feature type="transmembrane region" description="Helical" evidence="1">
    <location>
        <begin position="21"/>
        <end position="45"/>
    </location>
</feature>